<dbReference type="PANTHER" id="PTHR37293">
    <property type="entry name" value="PHAGE REPLICATION PROTEIN-RELATED"/>
    <property type="match status" value="1"/>
</dbReference>
<feature type="region of interest" description="Disordered" evidence="2">
    <location>
        <begin position="93"/>
        <end position="177"/>
    </location>
</feature>
<feature type="domain" description="DnaB/C C-terminal" evidence="3">
    <location>
        <begin position="188"/>
        <end position="255"/>
    </location>
</feature>
<dbReference type="InterPro" id="IPR053162">
    <property type="entry name" value="DnaD"/>
</dbReference>
<dbReference type="SUPFAM" id="SSF158499">
    <property type="entry name" value="DnaD domain-like"/>
    <property type="match status" value="1"/>
</dbReference>
<feature type="region of interest" description="Disordered" evidence="2">
    <location>
        <begin position="282"/>
        <end position="301"/>
    </location>
</feature>
<reference evidence="5" key="1">
    <citation type="journal article" date="2019" name="Int. J. Syst. Evol. Microbiol.">
        <title>The Global Catalogue of Microorganisms (GCM) 10K type strain sequencing project: providing services to taxonomists for standard genome sequencing and annotation.</title>
        <authorList>
            <consortium name="The Broad Institute Genomics Platform"/>
            <consortium name="The Broad Institute Genome Sequencing Center for Infectious Disease"/>
            <person name="Wu L."/>
            <person name="Ma J."/>
        </authorList>
    </citation>
    <scope>NUCLEOTIDE SEQUENCE [LARGE SCALE GENOMIC DNA]</scope>
    <source>
        <strain evidence="5">TISTR 1858</strain>
    </source>
</reference>
<feature type="compositionally biased region" description="Polar residues" evidence="2">
    <location>
        <begin position="93"/>
        <end position="113"/>
    </location>
</feature>
<dbReference type="RefSeq" id="WP_379562845.1">
    <property type="nucleotide sequence ID" value="NZ_JBHUMX010000041.1"/>
</dbReference>
<dbReference type="NCBIfam" id="TIGR01446">
    <property type="entry name" value="DnaD_dom"/>
    <property type="match status" value="1"/>
</dbReference>
<evidence type="ECO:0000313" key="5">
    <source>
        <dbReference type="Proteomes" id="UP001597451"/>
    </source>
</evidence>
<dbReference type="InterPro" id="IPR006343">
    <property type="entry name" value="DnaB/C_C"/>
</dbReference>
<protein>
    <submittedName>
        <fullName evidence="4">DnaD domain-containing protein</fullName>
    </submittedName>
</protein>
<name>A0ABW5Q3R2_9BACI</name>
<accession>A0ABW5Q3R2</accession>
<organism evidence="4 5">
    <name type="scientific">Oceanobacillus kapialis</name>
    <dbReference type="NCBI Taxonomy" id="481353"/>
    <lineage>
        <taxon>Bacteria</taxon>
        <taxon>Bacillati</taxon>
        <taxon>Bacillota</taxon>
        <taxon>Bacilli</taxon>
        <taxon>Bacillales</taxon>
        <taxon>Bacillaceae</taxon>
        <taxon>Oceanobacillus</taxon>
    </lineage>
</organism>
<dbReference type="InterPro" id="IPR034829">
    <property type="entry name" value="DnaD-like_sf"/>
</dbReference>
<dbReference type="EMBL" id="JBHUMX010000041">
    <property type="protein sequence ID" value="MFD2630020.1"/>
    <property type="molecule type" value="Genomic_DNA"/>
</dbReference>
<keyword evidence="5" id="KW-1185">Reference proteome</keyword>
<evidence type="ECO:0000256" key="2">
    <source>
        <dbReference type="SAM" id="MobiDB-lite"/>
    </source>
</evidence>
<evidence type="ECO:0000256" key="1">
    <source>
        <dbReference type="ARBA" id="ARBA00093462"/>
    </source>
</evidence>
<dbReference type="PANTHER" id="PTHR37293:SF6">
    <property type="entry name" value="DNA REPLICATION PROTEIN DNAD"/>
    <property type="match status" value="1"/>
</dbReference>
<sequence length="319" mass="36125">MNYIQEINGFHKRNIFEPLSSSAVSLWFSLMHFHNLCGWKKQFSVAASQLQAQSGLKNTSFKSARRELQEKGRIIVTPRGSNRAAIYEMISQATDSDQNPGTGTPSHTPPQKSESSDKATLRKNQPTPKPNKPTFNKADDSSGHIHDNSPDHSSDHKSDHKSDHTPAPFFKQNEIENKKENKTAADIFFAKHFTNLTPHLAQELQDWTNATNEALVLHAMKKAVEQNKATWRYVRGILKAWKKKGITTIGAANQEKMHFSNQRTSFPTKEKSEIVPDWFYEQKKKRKSPQSQPNILLNNPKKEKEELKALLATVTGVGK</sequence>
<comment type="similarity">
    <text evidence="1">Belongs to the DnaB/DnaD family.</text>
</comment>
<dbReference type="Proteomes" id="UP001597451">
    <property type="component" value="Unassembled WGS sequence"/>
</dbReference>
<gene>
    <name evidence="4" type="ORF">ACFSUN_14630</name>
</gene>
<proteinExistence type="inferred from homology"/>
<evidence type="ECO:0000313" key="4">
    <source>
        <dbReference type="EMBL" id="MFD2630020.1"/>
    </source>
</evidence>
<comment type="caution">
    <text evidence="4">The sequence shown here is derived from an EMBL/GenBank/DDBJ whole genome shotgun (WGS) entry which is preliminary data.</text>
</comment>
<feature type="compositionally biased region" description="Basic and acidic residues" evidence="2">
    <location>
        <begin position="137"/>
        <end position="164"/>
    </location>
</feature>
<evidence type="ECO:0000259" key="3">
    <source>
        <dbReference type="Pfam" id="PF07261"/>
    </source>
</evidence>
<dbReference type="Gene3D" id="1.10.10.630">
    <property type="entry name" value="DnaD domain-like"/>
    <property type="match status" value="1"/>
</dbReference>
<dbReference type="Pfam" id="PF07261">
    <property type="entry name" value="DnaB_2"/>
    <property type="match status" value="1"/>
</dbReference>